<proteinExistence type="predicted"/>
<dbReference type="RefSeq" id="WP_086783570.1">
    <property type="nucleotide sequence ID" value="NZ_JAGIOO010000001.1"/>
</dbReference>
<organism evidence="2 3">
    <name type="scientific">Crossiella equi</name>
    <dbReference type="NCBI Taxonomy" id="130796"/>
    <lineage>
        <taxon>Bacteria</taxon>
        <taxon>Bacillati</taxon>
        <taxon>Actinomycetota</taxon>
        <taxon>Actinomycetes</taxon>
        <taxon>Pseudonocardiales</taxon>
        <taxon>Pseudonocardiaceae</taxon>
        <taxon>Crossiella</taxon>
    </lineage>
</organism>
<evidence type="ECO:0000313" key="2">
    <source>
        <dbReference type="EMBL" id="MBP2471322.1"/>
    </source>
</evidence>
<dbReference type="Pfam" id="PF12697">
    <property type="entry name" value="Abhydrolase_6"/>
    <property type="match status" value="1"/>
</dbReference>
<accession>A0ABS5A419</accession>
<sequence length="277" mass="30224">MSEIYRSAAGATLLRETYLRDLAQCPVPADREFVDTPEGETFVLVSGPEQAPPLVLLHGSGSNSAEWGPKLAGLVDRYRVYAVDILGEPGLSAPVRPPLGSDRYARWLDSVLDAFGLGQVTVLGVSLGGWLALDYATRRPDRVGHLAVANPAGVGRQRASFLVKALFWNLFGGWGRRRSVAMTLGPAASTLSDERLHAVLERVVVTAKNYRYRREPIPVFDDTTLRRLTMPVHAVIGKLDVMVDATETVRRLSVLVPHASLHVLPRHGHLVPTELGT</sequence>
<evidence type="ECO:0000259" key="1">
    <source>
        <dbReference type="Pfam" id="PF12697"/>
    </source>
</evidence>
<dbReference type="Gene3D" id="3.40.50.1820">
    <property type="entry name" value="alpha/beta hydrolase"/>
    <property type="match status" value="1"/>
</dbReference>
<dbReference type="InterPro" id="IPR050266">
    <property type="entry name" value="AB_hydrolase_sf"/>
</dbReference>
<gene>
    <name evidence="2" type="ORF">JOF53_000194</name>
</gene>
<dbReference type="PANTHER" id="PTHR43798">
    <property type="entry name" value="MONOACYLGLYCEROL LIPASE"/>
    <property type="match status" value="1"/>
</dbReference>
<keyword evidence="3" id="KW-1185">Reference proteome</keyword>
<dbReference type="Proteomes" id="UP001519363">
    <property type="component" value="Unassembled WGS sequence"/>
</dbReference>
<dbReference type="SUPFAM" id="SSF53474">
    <property type="entry name" value="alpha/beta-Hydrolases"/>
    <property type="match status" value="1"/>
</dbReference>
<protein>
    <submittedName>
        <fullName evidence="2">Pimeloyl-ACP methyl ester carboxylesterase</fullName>
    </submittedName>
</protein>
<dbReference type="InterPro" id="IPR000073">
    <property type="entry name" value="AB_hydrolase_1"/>
</dbReference>
<comment type="caution">
    <text evidence="2">The sequence shown here is derived from an EMBL/GenBank/DDBJ whole genome shotgun (WGS) entry which is preliminary data.</text>
</comment>
<dbReference type="EMBL" id="JAGIOO010000001">
    <property type="protein sequence ID" value="MBP2471322.1"/>
    <property type="molecule type" value="Genomic_DNA"/>
</dbReference>
<dbReference type="InterPro" id="IPR029058">
    <property type="entry name" value="AB_hydrolase_fold"/>
</dbReference>
<name>A0ABS5A419_9PSEU</name>
<reference evidence="2 3" key="1">
    <citation type="submission" date="2021-03" db="EMBL/GenBank/DDBJ databases">
        <title>Sequencing the genomes of 1000 actinobacteria strains.</title>
        <authorList>
            <person name="Klenk H.-P."/>
        </authorList>
    </citation>
    <scope>NUCLEOTIDE SEQUENCE [LARGE SCALE GENOMIC DNA]</scope>
    <source>
        <strain evidence="2 3">DSM 44580</strain>
    </source>
</reference>
<evidence type="ECO:0000313" key="3">
    <source>
        <dbReference type="Proteomes" id="UP001519363"/>
    </source>
</evidence>
<dbReference type="PANTHER" id="PTHR43798:SF33">
    <property type="entry name" value="HYDROLASE, PUTATIVE (AFU_ORTHOLOGUE AFUA_2G14860)-RELATED"/>
    <property type="match status" value="1"/>
</dbReference>
<feature type="domain" description="AB hydrolase-1" evidence="1">
    <location>
        <begin position="54"/>
        <end position="271"/>
    </location>
</feature>